<dbReference type="Proteomes" id="UP000186817">
    <property type="component" value="Unassembled WGS sequence"/>
</dbReference>
<name>A0A1Q9DR10_SYMMI</name>
<proteinExistence type="predicted"/>
<evidence type="ECO:0000313" key="1">
    <source>
        <dbReference type="EMBL" id="OLP97603.1"/>
    </source>
</evidence>
<dbReference type="EMBL" id="LSRX01000427">
    <property type="protein sequence ID" value="OLP97603.1"/>
    <property type="molecule type" value="Genomic_DNA"/>
</dbReference>
<protein>
    <submittedName>
        <fullName evidence="1">Uncharacterized protein</fullName>
    </submittedName>
</protein>
<comment type="caution">
    <text evidence="1">The sequence shown here is derived from an EMBL/GenBank/DDBJ whole genome shotgun (WGS) entry which is preliminary data.</text>
</comment>
<evidence type="ECO:0000313" key="2">
    <source>
        <dbReference type="Proteomes" id="UP000186817"/>
    </source>
</evidence>
<reference evidence="1 2" key="1">
    <citation type="submission" date="2016-02" db="EMBL/GenBank/DDBJ databases">
        <title>Genome analysis of coral dinoflagellate symbionts highlights evolutionary adaptations to a symbiotic lifestyle.</title>
        <authorList>
            <person name="Aranda M."/>
            <person name="Li Y."/>
            <person name="Liew Y.J."/>
            <person name="Baumgarten S."/>
            <person name="Simakov O."/>
            <person name="Wilson M."/>
            <person name="Piel J."/>
            <person name="Ashoor H."/>
            <person name="Bougouffa S."/>
            <person name="Bajic V.B."/>
            <person name="Ryu T."/>
            <person name="Ravasi T."/>
            <person name="Bayer T."/>
            <person name="Micklem G."/>
            <person name="Kim H."/>
            <person name="Bhak J."/>
            <person name="Lajeunesse T.C."/>
            <person name="Voolstra C.R."/>
        </authorList>
    </citation>
    <scope>NUCLEOTIDE SEQUENCE [LARGE SCALE GENOMIC DNA]</scope>
    <source>
        <strain evidence="1 2">CCMP2467</strain>
    </source>
</reference>
<gene>
    <name evidence="1" type="ORF">AK812_SmicGene20033</name>
</gene>
<organism evidence="1 2">
    <name type="scientific">Symbiodinium microadriaticum</name>
    <name type="common">Dinoflagellate</name>
    <name type="synonym">Zooxanthella microadriatica</name>
    <dbReference type="NCBI Taxonomy" id="2951"/>
    <lineage>
        <taxon>Eukaryota</taxon>
        <taxon>Sar</taxon>
        <taxon>Alveolata</taxon>
        <taxon>Dinophyceae</taxon>
        <taxon>Suessiales</taxon>
        <taxon>Symbiodiniaceae</taxon>
        <taxon>Symbiodinium</taxon>
    </lineage>
</organism>
<dbReference type="AlphaFoldDB" id="A0A1Q9DR10"/>
<accession>A0A1Q9DR10</accession>
<sequence length="136" mass="15962">MSDVTFSHDFVFQYAAFRHHSFFFSHEFGLELFEPYQPGGIPLNLQDDRTRRMEIDRLGNYVVSLLKARCRVMTLDASTFEYVIPPYMEDDMYLTASAQRPWIHGFRSSFIGQRRSHNVMIIDVDAPSEIAWILCE</sequence>
<keyword evidence="2" id="KW-1185">Reference proteome</keyword>